<protein>
    <submittedName>
        <fullName evidence="1">Uncharacterized protein</fullName>
    </submittedName>
</protein>
<gene>
    <name evidence="1" type="ORF">MEUPH1_LOCUS440</name>
</gene>
<dbReference type="AlphaFoldDB" id="A0AAV0VIS5"/>
<evidence type="ECO:0000313" key="1">
    <source>
        <dbReference type="EMBL" id="CAI6343132.1"/>
    </source>
</evidence>
<organism evidence="1 2">
    <name type="scientific">Macrosiphum euphorbiae</name>
    <name type="common">potato aphid</name>
    <dbReference type="NCBI Taxonomy" id="13131"/>
    <lineage>
        <taxon>Eukaryota</taxon>
        <taxon>Metazoa</taxon>
        <taxon>Ecdysozoa</taxon>
        <taxon>Arthropoda</taxon>
        <taxon>Hexapoda</taxon>
        <taxon>Insecta</taxon>
        <taxon>Pterygota</taxon>
        <taxon>Neoptera</taxon>
        <taxon>Paraneoptera</taxon>
        <taxon>Hemiptera</taxon>
        <taxon>Sternorrhyncha</taxon>
        <taxon>Aphidomorpha</taxon>
        <taxon>Aphidoidea</taxon>
        <taxon>Aphididae</taxon>
        <taxon>Macrosiphini</taxon>
        <taxon>Macrosiphum</taxon>
    </lineage>
</organism>
<reference evidence="1 2" key="1">
    <citation type="submission" date="2023-01" db="EMBL/GenBank/DDBJ databases">
        <authorList>
            <person name="Whitehead M."/>
        </authorList>
    </citation>
    <scope>NUCLEOTIDE SEQUENCE [LARGE SCALE GENOMIC DNA]</scope>
</reference>
<comment type="caution">
    <text evidence="1">The sequence shown here is derived from an EMBL/GenBank/DDBJ whole genome shotgun (WGS) entry which is preliminary data.</text>
</comment>
<evidence type="ECO:0000313" key="2">
    <source>
        <dbReference type="Proteomes" id="UP001160148"/>
    </source>
</evidence>
<name>A0AAV0VIS5_9HEMI</name>
<sequence length="130" mass="14731">MSPFRGFIDGLLDEIVCSAGELSQYHWSESMISDDNHDDDDAEGILHLSRSAVVQFDSARELVVVSTRYFHEDRVSLDTGVVSIARADQVNGTSVNLHEKRHQIELTPMIPLRSPDRIPNTRRVPDFVRQ</sequence>
<dbReference type="EMBL" id="CARXXK010000001">
    <property type="protein sequence ID" value="CAI6343132.1"/>
    <property type="molecule type" value="Genomic_DNA"/>
</dbReference>
<dbReference type="Proteomes" id="UP001160148">
    <property type="component" value="Unassembled WGS sequence"/>
</dbReference>
<accession>A0AAV0VIS5</accession>
<keyword evidence="2" id="KW-1185">Reference proteome</keyword>
<proteinExistence type="predicted"/>